<dbReference type="EMBL" id="FMSH01000232">
    <property type="protein sequence ID" value="SCU76398.1"/>
    <property type="molecule type" value="Genomic_DNA"/>
</dbReference>
<protein>
    <submittedName>
        <fullName evidence="2">Uncharacterized protein</fullName>
    </submittedName>
</protein>
<proteinExistence type="predicted"/>
<accession>A0A1K0IG82</accession>
<sequence length="145" mass="15493">MRRTCGVRPRARRPNPVCAPPIRSDTLGSVPIWNVRALARAGVSYAKGVAAKGHSLCKAPDKVDGPGSGQPGGQGGYAAHGVVASRLLGMTKRRDWRLALRRVSPLRAHVPYGNRPLRPETERGAAPAARARQFARSTAPSETWG</sequence>
<reference evidence="2" key="1">
    <citation type="submission" date="2016-09" db="EMBL/GenBank/DDBJ databases">
        <authorList>
            <person name="Capua I."/>
            <person name="De Benedictis P."/>
            <person name="Joannis T."/>
            <person name="Lombin L.H."/>
            <person name="Cattoli G."/>
        </authorList>
    </citation>
    <scope>NUCLEOTIDE SEQUENCE</scope>
    <source>
        <strain evidence="2">B9</strain>
    </source>
</reference>
<name>A0A1K0IG82_CUPNE</name>
<organism evidence="2">
    <name type="scientific">Cupriavidus necator</name>
    <name type="common">Alcaligenes eutrophus</name>
    <name type="synonym">Ralstonia eutropha</name>
    <dbReference type="NCBI Taxonomy" id="106590"/>
    <lineage>
        <taxon>Bacteria</taxon>
        <taxon>Pseudomonadati</taxon>
        <taxon>Pseudomonadota</taxon>
        <taxon>Betaproteobacteria</taxon>
        <taxon>Burkholderiales</taxon>
        <taxon>Burkholderiaceae</taxon>
        <taxon>Cupriavidus</taxon>
    </lineage>
</organism>
<evidence type="ECO:0000256" key="1">
    <source>
        <dbReference type="SAM" id="MobiDB-lite"/>
    </source>
</evidence>
<feature type="compositionally biased region" description="Low complexity" evidence="1">
    <location>
        <begin position="124"/>
        <end position="136"/>
    </location>
</feature>
<gene>
    <name evidence="2" type="ORF">CNECB9_3070004</name>
</gene>
<feature type="region of interest" description="Disordered" evidence="1">
    <location>
        <begin position="109"/>
        <end position="145"/>
    </location>
</feature>
<evidence type="ECO:0000313" key="2">
    <source>
        <dbReference type="EMBL" id="SCU76398.1"/>
    </source>
</evidence>
<dbReference type="AlphaFoldDB" id="A0A1K0IG82"/>